<dbReference type="PROSITE" id="PS50011">
    <property type="entry name" value="PROTEIN_KINASE_DOM"/>
    <property type="match status" value="1"/>
</dbReference>
<evidence type="ECO:0000256" key="1">
    <source>
        <dbReference type="ARBA" id="ARBA00005843"/>
    </source>
</evidence>
<sequence>MEEPAPQYRFTLGRQSSRAPERDPNPNSDSDSQDDDVDVNQIDPRVRLMFFSSEGNLDGIKELIEYNTDVNFKDIDDRTALHVAACQGFCDVAKLLLEGGAEVDSKDRWGSTDVCLELMPFDLLYATLVVLHDFGVLCLVDELPPFPILACVLLSPELSPYSTKESLPWIPLDSSHLELWLCRGYPDIPDLLPVLVGLSTRTEPLSRPGNLYALHYKNHDMVKLLEKHGAKPLMAPMHVKNAREVPEYEIAATELDFTGSVDITKGTFTIASWRGTKVAVKKLGDELFTDKDKVRAFRDELELLQKIRHPNVVQFLGAGDLRLFLKRKGALKPITALKFAMDIARGMNYLHENKPEPIIHRDLEPSNILRADSGHLKVADFGISELLKVTKTVKQGTNMSYHDTTWRYVAPEVFRNEDYDTKVDVFSFALILQEMIEGNQPFFMKNEDDVPKAYVANERPPFNAPSKSYAHGLKELIEECWHEKPDARPTFREIITRLESTYHSVNRRRRWKVRPLKWFQKVETIWKKEDSVRSSRDRSSHI</sequence>
<feature type="region of interest" description="Disordered" evidence="3">
    <location>
        <begin position="1"/>
        <end position="38"/>
    </location>
</feature>
<keyword evidence="2" id="KW-0040">ANK repeat</keyword>
<dbReference type="PIRSF" id="PIRSF000654">
    <property type="entry name" value="Integrin-linked_kinase"/>
    <property type="match status" value="1"/>
</dbReference>
<evidence type="ECO:0000313" key="6">
    <source>
        <dbReference type="Proteomes" id="UP001151760"/>
    </source>
</evidence>
<dbReference type="PANTHER" id="PTHR44329">
    <property type="entry name" value="SERINE/THREONINE-PROTEIN KINASE TNNI3K-RELATED"/>
    <property type="match status" value="1"/>
</dbReference>
<gene>
    <name evidence="5" type="ORF">Tco_0652693</name>
</gene>
<comment type="similarity">
    <text evidence="1">Belongs to the protein kinase superfamily. TKL Ser/Thr protein kinase family.</text>
</comment>
<dbReference type="SMART" id="SM00248">
    <property type="entry name" value="ANK"/>
    <property type="match status" value="3"/>
</dbReference>
<protein>
    <submittedName>
        <fullName evidence="5">Integrin-linked protein kinase 1-like protein</fullName>
    </submittedName>
</protein>
<reference evidence="5" key="1">
    <citation type="journal article" date="2022" name="Int. J. Mol. Sci.">
        <title>Draft Genome of Tanacetum Coccineum: Genomic Comparison of Closely Related Tanacetum-Family Plants.</title>
        <authorList>
            <person name="Yamashiro T."/>
            <person name="Shiraishi A."/>
            <person name="Nakayama K."/>
            <person name="Satake H."/>
        </authorList>
    </citation>
    <scope>NUCLEOTIDE SEQUENCE</scope>
</reference>
<organism evidence="5 6">
    <name type="scientific">Tanacetum coccineum</name>
    <dbReference type="NCBI Taxonomy" id="301880"/>
    <lineage>
        <taxon>Eukaryota</taxon>
        <taxon>Viridiplantae</taxon>
        <taxon>Streptophyta</taxon>
        <taxon>Embryophyta</taxon>
        <taxon>Tracheophyta</taxon>
        <taxon>Spermatophyta</taxon>
        <taxon>Magnoliopsida</taxon>
        <taxon>eudicotyledons</taxon>
        <taxon>Gunneridae</taxon>
        <taxon>Pentapetalae</taxon>
        <taxon>asterids</taxon>
        <taxon>campanulids</taxon>
        <taxon>Asterales</taxon>
        <taxon>Asteraceae</taxon>
        <taxon>Asteroideae</taxon>
        <taxon>Anthemideae</taxon>
        <taxon>Anthemidinae</taxon>
        <taxon>Tanacetum</taxon>
    </lineage>
</organism>
<dbReference type="Pfam" id="PF12796">
    <property type="entry name" value="Ank_2"/>
    <property type="match status" value="1"/>
</dbReference>
<comment type="caution">
    <text evidence="5">The sequence shown here is derived from an EMBL/GenBank/DDBJ whole genome shotgun (WGS) entry which is preliminary data.</text>
</comment>
<dbReference type="Gene3D" id="1.10.510.10">
    <property type="entry name" value="Transferase(Phosphotransferase) domain 1"/>
    <property type="match status" value="1"/>
</dbReference>
<evidence type="ECO:0000259" key="4">
    <source>
        <dbReference type="PROSITE" id="PS50011"/>
    </source>
</evidence>
<dbReference type="SUPFAM" id="SSF48403">
    <property type="entry name" value="Ankyrin repeat"/>
    <property type="match status" value="1"/>
</dbReference>
<dbReference type="PROSITE" id="PS50297">
    <property type="entry name" value="ANK_REP_REGION"/>
    <property type="match status" value="1"/>
</dbReference>
<dbReference type="PANTHER" id="PTHR44329:SF223">
    <property type="entry name" value="INTEGRIN-LINKED PROTEIN KINASE FAMILY-RELATED"/>
    <property type="match status" value="1"/>
</dbReference>
<dbReference type="InterPro" id="IPR036770">
    <property type="entry name" value="Ankyrin_rpt-contain_sf"/>
</dbReference>
<evidence type="ECO:0000313" key="5">
    <source>
        <dbReference type="EMBL" id="GJS57909.1"/>
    </source>
</evidence>
<dbReference type="InterPro" id="IPR000719">
    <property type="entry name" value="Prot_kinase_dom"/>
</dbReference>
<feature type="repeat" description="ANK" evidence="2">
    <location>
        <begin position="76"/>
        <end position="108"/>
    </location>
</feature>
<accession>A0ABQ4WYC2</accession>
<dbReference type="InterPro" id="IPR001245">
    <property type="entry name" value="Ser-Thr/Tyr_kinase_cat_dom"/>
</dbReference>
<dbReference type="Gene3D" id="1.25.40.20">
    <property type="entry name" value="Ankyrin repeat-containing domain"/>
    <property type="match status" value="1"/>
</dbReference>
<reference evidence="5" key="2">
    <citation type="submission" date="2022-01" db="EMBL/GenBank/DDBJ databases">
        <authorList>
            <person name="Yamashiro T."/>
            <person name="Shiraishi A."/>
            <person name="Satake H."/>
            <person name="Nakayama K."/>
        </authorList>
    </citation>
    <scope>NUCLEOTIDE SEQUENCE</scope>
</reference>
<dbReference type="InterPro" id="IPR011009">
    <property type="entry name" value="Kinase-like_dom_sf"/>
</dbReference>
<dbReference type="InterPro" id="IPR002110">
    <property type="entry name" value="Ankyrin_rpt"/>
</dbReference>
<evidence type="ECO:0000256" key="3">
    <source>
        <dbReference type="SAM" id="MobiDB-lite"/>
    </source>
</evidence>
<dbReference type="Gene3D" id="3.30.200.20">
    <property type="entry name" value="Phosphorylase Kinase, domain 1"/>
    <property type="match status" value="1"/>
</dbReference>
<dbReference type="EMBL" id="BQNB010009043">
    <property type="protein sequence ID" value="GJS57909.1"/>
    <property type="molecule type" value="Genomic_DNA"/>
</dbReference>
<dbReference type="SUPFAM" id="SSF56112">
    <property type="entry name" value="Protein kinase-like (PK-like)"/>
    <property type="match status" value="1"/>
</dbReference>
<proteinExistence type="inferred from homology"/>
<name>A0ABQ4WYC2_9ASTR</name>
<dbReference type="PROSITE" id="PS50088">
    <property type="entry name" value="ANK_REPEAT"/>
    <property type="match status" value="1"/>
</dbReference>
<dbReference type="Pfam" id="PF07714">
    <property type="entry name" value="PK_Tyr_Ser-Thr"/>
    <property type="match status" value="1"/>
</dbReference>
<dbReference type="Proteomes" id="UP001151760">
    <property type="component" value="Unassembled WGS sequence"/>
</dbReference>
<evidence type="ECO:0000256" key="2">
    <source>
        <dbReference type="PROSITE-ProRule" id="PRU00023"/>
    </source>
</evidence>
<keyword evidence="6" id="KW-1185">Reference proteome</keyword>
<feature type="domain" description="Protein kinase" evidence="4">
    <location>
        <begin position="222"/>
        <end position="506"/>
    </location>
</feature>
<dbReference type="InterPro" id="IPR051681">
    <property type="entry name" value="Ser/Thr_Kinases-Pseudokinases"/>
</dbReference>